<proteinExistence type="predicted"/>
<organism evidence="1 2">
    <name type="scientific">Scortum barcoo</name>
    <name type="common">barcoo grunter</name>
    <dbReference type="NCBI Taxonomy" id="214431"/>
    <lineage>
        <taxon>Eukaryota</taxon>
        <taxon>Metazoa</taxon>
        <taxon>Chordata</taxon>
        <taxon>Craniata</taxon>
        <taxon>Vertebrata</taxon>
        <taxon>Euteleostomi</taxon>
        <taxon>Actinopterygii</taxon>
        <taxon>Neopterygii</taxon>
        <taxon>Teleostei</taxon>
        <taxon>Neoteleostei</taxon>
        <taxon>Acanthomorphata</taxon>
        <taxon>Eupercaria</taxon>
        <taxon>Centrarchiformes</taxon>
        <taxon>Terapontoidei</taxon>
        <taxon>Terapontidae</taxon>
        <taxon>Scortum</taxon>
    </lineage>
</organism>
<evidence type="ECO:0000313" key="1">
    <source>
        <dbReference type="EMBL" id="KAI3360976.1"/>
    </source>
</evidence>
<gene>
    <name evidence="1" type="ORF">L3Q82_013189</name>
</gene>
<accession>A0ACB8VZR1</accession>
<reference evidence="1" key="1">
    <citation type="submission" date="2022-04" db="EMBL/GenBank/DDBJ databases">
        <title>Jade perch genome.</title>
        <authorList>
            <person name="Chao B."/>
        </authorList>
    </citation>
    <scope>NUCLEOTIDE SEQUENCE</scope>
    <source>
        <strain evidence="1">CB-2022</strain>
    </source>
</reference>
<name>A0ACB8VZR1_9TELE</name>
<evidence type="ECO:0000313" key="2">
    <source>
        <dbReference type="Proteomes" id="UP000831701"/>
    </source>
</evidence>
<keyword evidence="2" id="KW-1185">Reference proteome</keyword>
<comment type="caution">
    <text evidence="1">The sequence shown here is derived from an EMBL/GenBank/DDBJ whole genome shotgun (WGS) entry which is preliminary data.</text>
</comment>
<feature type="non-terminal residue" evidence="1">
    <location>
        <position position="1"/>
    </location>
</feature>
<dbReference type="EMBL" id="CM041546">
    <property type="protein sequence ID" value="KAI3360976.1"/>
    <property type="molecule type" value="Genomic_DNA"/>
</dbReference>
<protein>
    <submittedName>
        <fullName evidence="1">Uncharacterized protein</fullName>
    </submittedName>
</protein>
<dbReference type="Proteomes" id="UP000831701">
    <property type="component" value="Chromosome 16"/>
</dbReference>
<sequence length="3257" mass="362955">AFTNTVHTPGGVKSDFSASHVLCLLLQKDVSYLQQWLEAFVASFERLIDVQSLEPRRLEECSSEVPLLPREVLVFLGTQLLHSTVHLSNAAEQNSSTPHPLLLIKFFIIVCRNMENIDPDKTPGFVFETIKVLNFCLGQLKTGQGEQSSLQLVVQYGLVLCESLFDPYQTWRRRLAGEEVSLLERNKYKFSPLDLPEELPALFHESLQESEQIPELLTLRLVHLQGAVISGGKKNGLLSITPHSVEDLFSVLRAWCCRTSPELKDTGLPRLTLQCLTAMIHLLHSSSPAERQVEIRTILESFFQLLNWNRPLINEQQDRLSWEDSLISLQSQMLTTVPEILQCPDRPVLQAVFLNNNCFEHILRLIQNSKLFQSNRRRPEREVVCDLTTCLLTEVEVDQVWDKGSESITVHALGVLTAIMSNSPSAKLSPMEQLSPAYFCLILPQEVFKERIGYSQLFDVLKSQGQPTKRLLQELMNMAVEGEHAHAHHLGISNDQPLLLLLQWLPDLSGQRDLQLLVAQWLAAVCGGSLSCRTVAVEAGMVGALLQVLSQPQTLDRQCADALLGLLQDLGSLCLRPEELKSLLRLLRVDRDNGAVVGKVHPYCARIIRVLSAMAAREGQDSALQYFDLTPPMAGIMVPTVQRWPGSGFAFHAWLCLNMEFSISHSEFSSNRKPPSGSGAQHDMGKGPRRKQLYSFFTASGTGLEAFFTMEGVLVVAVCTKKDYMAVALPEHPLADSCWHSVAIVHVPGRRPFGQNLVTIYIDGEQCKTAQLRFPSFSEATGPLPPPPPPTCPCPHLPTCHLNLPFLPMPLPSSVPSHSQPHLQVNAGGRWGSLGDSPVHTIPAGLQDTEWGTPTSLDGLLGTAFICHEALQQTHARTLHAAGPNHVSLFKADGELSDINSKLLLYYTPQAFKSQICLDLSPNHQYDGRLTGHRVVNWDIKDVVNVVGGLGVLLPLLEQVCEAEPVYNGSQDVSDLLGPELTSSRGPAAMLLPLNKSAGQVMFGSEGRLERNSVAAFLLMVKNLIRHHPVNQESLLHCHGPSIIGAMLSKVHGNMIDMNVLMACQLLLEQVFNEGNSPLLQQLYQHLLFDFRIWTKSHFAVCLAHVQYLSSVINKGKQRMKRKVWGPVYSGYHSHVLQVSLSHTDCGFKRSRVNVEKDGSSLSDEKQTIQTSLFDLLKDFLKSPTPEELHSVLAYILTVGEEKQAVRALDVLYELFRSNPPREQVLAVLLEWGVEQLYCLLLTPSFGDEARERVFRVLYKILKSERVSERNKQRVKLKDFGYLGLVCFLEDIPVTMTTVRCLYEQVLATDATPNFRDLLAVVCLSHRAELTVRLDVCRKLFHLIYSNEDYVKQLAKQPGWQDVLTKLYVKESYESHAASSMSSPSSTPVKESYESHAASIAHSSNHSSFEPNYRPPLRRDQALVLEDANTDIFLSYLDQGSHSSSISNAVDITSSRPDEEGRDYHPLSPFGTSPFDLELGGMGDTGTHTPAGSLTNTPSPLEHCKPFPPLRPRKSSSLSNVLDDTSYGTDPPTGDTISNTSNPQQTPEEELCNLLTNIIFSVLWSRSGLEGAEDVVWRERGQVFSVLTKLGSSCQLVRPPDDIKRSLLEMMLESSLSDLREAQGVTLPFCPSLVRLLRLLQDFLFSEGTDNHTLWSEKIFEGVVNLLDRLKAWHSTPGSPGNTELKEMAQIGLRIITGYIQQQHSPVCEMAYVKLHSLLQTVLCLSWEEVCFLLGRLGAPLWPGGVMDGTNCGHTETFPHLVPIVRTLLDQHADPITLQTLLPNLPITNGSTTFAQDLKAYCHTAEWQGFYQHEVQPTMEQYELDTFGRSHDIMSNFWNSCFDDLMSTAFRRDKERSDSKSKFQEVIVDPCMKRVRSENSRHLSWQKQISSQQGVVWQHWRALRRLLTSERGAWANKVQPEVKLKLSSAETYSKMRLKLVPNYNCDPHTEASALRDNMGADSPRSSEPLPLAVAKEAKVSDMEDDQLGEEDVVFLDDKVEGEDESQKEKLVLSEDCELITIVAVVPGRLEVTTHHLYFYDGSSEKEETEEGIGFDFKRPLSQLREVHLRRYNLRRSALELFFIDQAHYFINFKKKVRNKVYSRILGLRPPNLFYFGSRSPQELLKASGLTQKWVYREISNFEYLMQLNTIAGRTYNDLSQYPVFPWVLCDYTSPVLDLEDPSVFRDLSKPIGVVNPRHAQNVREKYESFEDPTGTIDKFHYGTHYSNAAGVMHYMIRMEPFTTLHIQLQSGRFDCADRQFHSVAAAWQARMESPADVKELIPEFFYFPEFLENMNGFDLGHLQISQEPVTDVLLPRWASSREDFIRKHRKALECEHVSNHLHEWIDLIFGYKQRGEEAVNALNVFYYCTYEGAVDLDAIANETERKALEGIISNFGQTPCQLLKEPHPPRMSAENASRRQSRLDTVPPNIFDHLQKLRPFVEVVSDGLPLVQAVVPKNQNRSFIIQGSDILVTVSSNGLIGTHSWLPYDKNIANYFTFTKDPTMTNPKTQRFLSGPFSPGVEISAQVLVVSNDGRLLFSGGHWDCSLRVTQLGKGKLVGRICRHIDVVTCLALDLCGIYLISGSRDTSCIVWQVLQQGGFSSGLSPRPVQVLCGHDQEVTCVAISTELDMAVSGSKDGTVIVHTVRRGQFLRTLRPPGDSCVPAQISELQVGMEGHIVVQTSLEEQANRKGKYSIHVYSVNGCLLSSITMEEQVTALHLVSEYIILGTMQGSLHIRDLCSLDAPVTPLALKVPVRSVSVTKECSHILVGLEDGKLIVVGAGKPEEVRSGQFPRRIWGSTRRITQVSSGETEYNPPENTRNIIPKSGLVLWMGKSSVFEAVSCCWTQYNIIRLLWKRRSKTGCCFWNEVTFGDACASGQFTELGQCCSLCPAGFGLEAKCGKEDTKCTPCPQGTFSSSDGLGPCLPCSKCPLSVPALASCSATQDTRCDCGNGFFFFSEHSLCAPCSKCNRGEGVIRECGPQGNTECQKCGPGTFSEERFSTKPCQTCTQCSDSEVEIRACMPNSDTLCMDKQLHILSRPPPDGPDGTRVSPRWPEEATAEGDASPSPGTPKFTPETGGGSNNILAYVSVLAAVVLGLLIYVAYKCWRSCKQKKALSKARAAELGTSPEGEKLQSDSGGFSGFSQPTGQPAQQRCTKRDSKQDSRLYINLPPHRQEEVERLLQEGGGRGWRQLGAALGYEPEQLDLFGRGEAPAHTLLSNWAQKEGSTLGLLCSALARIERPDVVTALNCPTQGVSVV</sequence>